<dbReference type="Gene3D" id="2.60.120.10">
    <property type="entry name" value="Jelly Rolls"/>
    <property type="match status" value="1"/>
</dbReference>
<evidence type="ECO:0000313" key="16">
    <source>
        <dbReference type="Proteomes" id="UP001549251"/>
    </source>
</evidence>
<evidence type="ECO:0000256" key="4">
    <source>
        <dbReference type="ARBA" id="ARBA00022491"/>
    </source>
</evidence>
<dbReference type="PROSITE" id="PS50042">
    <property type="entry name" value="CNMP_BINDING_3"/>
    <property type="match status" value="1"/>
</dbReference>
<keyword evidence="9" id="KW-0238">DNA-binding</keyword>
<dbReference type="PANTHER" id="PTHR24567">
    <property type="entry name" value="CRP FAMILY TRANSCRIPTIONAL REGULATORY PROTEIN"/>
    <property type="match status" value="1"/>
</dbReference>
<dbReference type="InterPro" id="IPR036388">
    <property type="entry name" value="WH-like_DNA-bd_sf"/>
</dbReference>
<evidence type="ECO:0000256" key="8">
    <source>
        <dbReference type="ARBA" id="ARBA00023026"/>
    </source>
</evidence>
<organism evidence="15 16">
    <name type="scientific">Rhodanobacter soli</name>
    <dbReference type="NCBI Taxonomy" id="590609"/>
    <lineage>
        <taxon>Bacteria</taxon>
        <taxon>Pseudomonadati</taxon>
        <taxon>Pseudomonadota</taxon>
        <taxon>Gammaproteobacteria</taxon>
        <taxon>Lysobacterales</taxon>
        <taxon>Rhodanobacteraceae</taxon>
        <taxon>Rhodanobacter</taxon>
    </lineage>
</organism>
<evidence type="ECO:0000256" key="12">
    <source>
        <dbReference type="ARBA" id="ARBA00031697"/>
    </source>
</evidence>
<dbReference type="InterPro" id="IPR050397">
    <property type="entry name" value="Env_Response_Regulators"/>
</dbReference>
<evidence type="ECO:0000256" key="11">
    <source>
        <dbReference type="ARBA" id="ARBA00023163"/>
    </source>
</evidence>
<feature type="domain" description="Cyclic nucleotide-binding" evidence="13">
    <location>
        <begin position="27"/>
        <end position="104"/>
    </location>
</feature>
<keyword evidence="8" id="KW-0843">Virulence</keyword>
<dbReference type="InterPro" id="IPR036390">
    <property type="entry name" value="WH_DNA-bd_sf"/>
</dbReference>
<dbReference type="InterPro" id="IPR018490">
    <property type="entry name" value="cNMP-bd_dom_sf"/>
</dbReference>
<dbReference type="InterPro" id="IPR014710">
    <property type="entry name" value="RmlC-like_jellyroll"/>
</dbReference>
<evidence type="ECO:0000256" key="3">
    <source>
        <dbReference type="ARBA" id="ARBA00020769"/>
    </source>
</evidence>
<accession>A0ABV2Q1W3</accession>
<evidence type="ECO:0000256" key="7">
    <source>
        <dbReference type="ARBA" id="ARBA00023015"/>
    </source>
</evidence>
<keyword evidence="11" id="KW-0804">Transcription</keyword>
<comment type="caution">
    <text evidence="15">The sequence shown here is derived from an EMBL/GenBank/DDBJ whole genome shotgun (WGS) entry which is preliminary data.</text>
</comment>
<keyword evidence="16" id="KW-1185">Reference proteome</keyword>
<dbReference type="InterPro" id="IPR000595">
    <property type="entry name" value="cNMP-bd_dom"/>
</dbReference>
<evidence type="ECO:0000256" key="1">
    <source>
        <dbReference type="ARBA" id="ARBA00004496"/>
    </source>
</evidence>
<dbReference type="RefSeq" id="WP_354553078.1">
    <property type="nucleotide sequence ID" value="NZ_JBEPSD010000004.1"/>
</dbReference>
<dbReference type="Pfam" id="PF13545">
    <property type="entry name" value="HTH_Crp_2"/>
    <property type="match status" value="1"/>
</dbReference>
<evidence type="ECO:0000256" key="5">
    <source>
        <dbReference type="ARBA" id="ARBA00022533"/>
    </source>
</evidence>
<dbReference type="Pfam" id="PF00027">
    <property type="entry name" value="cNMP_binding"/>
    <property type="match status" value="1"/>
</dbReference>
<protein>
    <recommendedName>
        <fullName evidence="3">CRP-like protein Clp</fullName>
    </recommendedName>
    <alternativeName>
        <fullName evidence="12">Catabolite activation-like protein</fullName>
    </alternativeName>
</protein>
<dbReference type="Gene3D" id="1.10.10.10">
    <property type="entry name" value="Winged helix-like DNA-binding domain superfamily/Winged helix DNA-binding domain"/>
    <property type="match status" value="1"/>
</dbReference>
<keyword evidence="4" id="KW-0678">Repressor</keyword>
<evidence type="ECO:0000259" key="14">
    <source>
        <dbReference type="PROSITE" id="PS51063"/>
    </source>
</evidence>
<dbReference type="InterPro" id="IPR012318">
    <property type="entry name" value="HTH_CRP"/>
</dbReference>
<comment type="subunit">
    <text evidence="2">Homodimer.</text>
</comment>
<feature type="domain" description="HTH crp-type" evidence="14">
    <location>
        <begin position="161"/>
        <end position="234"/>
    </location>
</feature>
<reference evidence="15 16" key="1">
    <citation type="submission" date="2024-06" db="EMBL/GenBank/DDBJ databases">
        <title>Sorghum-associated microbial communities from plants grown in Nebraska, USA.</title>
        <authorList>
            <person name="Schachtman D."/>
        </authorList>
    </citation>
    <scope>NUCLEOTIDE SEQUENCE [LARGE SCALE GENOMIC DNA]</scope>
    <source>
        <strain evidence="15 16">1757</strain>
    </source>
</reference>
<dbReference type="SMART" id="SM00100">
    <property type="entry name" value="cNMP"/>
    <property type="match status" value="1"/>
</dbReference>
<dbReference type="PRINTS" id="PR00034">
    <property type="entry name" value="HTHCRP"/>
</dbReference>
<evidence type="ECO:0000259" key="13">
    <source>
        <dbReference type="PROSITE" id="PS50042"/>
    </source>
</evidence>
<sequence length="254" mass="28420">MDPGTNVLDLSQLRRSCSSCALSELCLPAGIGNDDLERLDTAVRDKRTLDRGGMLYRDGDPFEALYVVRSGSLKTFVLDDSGDVQILGFHLPGEIIGFDALASNQHVSQAEALERSSICELPYARLQQVTSEVPALHRQLMRVISREVIEEHRHLVMMGRQQAQEQLAIFLKSLADRYQRLQRDSTALTLSMSRYDIANYLGLVVETVSRLFSRLEEMGVLEVNRKSVRICRPDLLAELCRSSGVPASKRRDAG</sequence>
<dbReference type="PANTHER" id="PTHR24567:SF75">
    <property type="entry name" value="FUMARATE AND NITRATE REDUCTION REGULATORY PROTEIN"/>
    <property type="match status" value="1"/>
</dbReference>
<evidence type="ECO:0000256" key="10">
    <source>
        <dbReference type="ARBA" id="ARBA00023159"/>
    </source>
</evidence>
<dbReference type="SMART" id="SM00419">
    <property type="entry name" value="HTH_CRP"/>
    <property type="match status" value="1"/>
</dbReference>
<dbReference type="PROSITE" id="PS51063">
    <property type="entry name" value="HTH_CRP_2"/>
    <property type="match status" value="1"/>
</dbReference>
<dbReference type="SUPFAM" id="SSF46785">
    <property type="entry name" value="Winged helix' DNA-binding domain"/>
    <property type="match status" value="1"/>
</dbReference>
<dbReference type="CDD" id="cd00038">
    <property type="entry name" value="CAP_ED"/>
    <property type="match status" value="1"/>
</dbReference>
<evidence type="ECO:0000256" key="2">
    <source>
        <dbReference type="ARBA" id="ARBA00011738"/>
    </source>
</evidence>
<dbReference type="EMBL" id="JBEPSD010000004">
    <property type="protein sequence ID" value="MET4571088.1"/>
    <property type="molecule type" value="Genomic_DNA"/>
</dbReference>
<dbReference type="SUPFAM" id="SSF51206">
    <property type="entry name" value="cAMP-binding domain-like"/>
    <property type="match status" value="1"/>
</dbReference>
<comment type="subcellular location">
    <subcellularLocation>
        <location evidence="1">Cytoplasm</location>
    </subcellularLocation>
</comment>
<evidence type="ECO:0000256" key="9">
    <source>
        <dbReference type="ARBA" id="ARBA00023125"/>
    </source>
</evidence>
<gene>
    <name evidence="15" type="ORF">ABIE04_003470</name>
</gene>
<name>A0ABV2Q1W3_9GAMM</name>
<evidence type="ECO:0000256" key="6">
    <source>
        <dbReference type="ARBA" id="ARBA00022636"/>
    </source>
</evidence>
<keyword evidence="5" id="KW-0021">Allosteric enzyme</keyword>
<keyword evidence="10" id="KW-0010">Activator</keyword>
<dbReference type="CDD" id="cd00092">
    <property type="entry name" value="HTH_CRP"/>
    <property type="match status" value="1"/>
</dbReference>
<proteinExistence type="predicted"/>
<dbReference type="Proteomes" id="UP001549251">
    <property type="component" value="Unassembled WGS sequence"/>
</dbReference>
<evidence type="ECO:0000313" key="15">
    <source>
        <dbReference type="EMBL" id="MET4571088.1"/>
    </source>
</evidence>
<keyword evidence="6" id="KW-0973">c-di-GMP</keyword>
<keyword evidence="7" id="KW-0805">Transcription regulation</keyword>